<evidence type="ECO:0000256" key="9">
    <source>
        <dbReference type="SAM" id="MobiDB-lite"/>
    </source>
</evidence>
<comment type="function">
    <text evidence="6">MFS transporter; part of the gene cluster that mediates the biosynthesis of cercosporin, a light-activated, non-host-selective toxin. The perylenequinone chromophore of cercosporin absorbs light energy to attain an electronically-activated triplet state and produces active oxygen species such as the hydroxyl radical, superoxide, hydrogen peroxide or singlet oxygen upon reaction with oxygen molecules. These reactive oxygen species cause damage to various cellular components including lipids, proteins and nucleic acids. Responsible for secretion and accumulation of cercosporin, but does not play any roles in self-protection against the toxicity of cercosporin.</text>
</comment>
<feature type="transmembrane region" description="Helical" evidence="10">
    <location>
        <begin position="183"/>
        <end position="201"/>
    </location>
</feature>
<dbReference type="Pfam" id="PF07690">
    <property type="entry name" value="MFS_1"/>
    <property type="match status" value="1"/>
</dbReference>
<feature type="compositionally biased region" description="Polar residues" evidence="9">
    <location>
        <begin position="18"/>
        <end position="29"/>
    </location>
</feature>
<dbReference type="PANTHER" id="PTHR23502:SF12">
    <property type="entry name" value="MULTIDRUG TRANSPORTER, PUTATIVE (AFU_ORTHOLOGUE AFUA_1G06440)-RELATED"/>
    <property type="match status" value="1"/>
</dbReference>
<feature type="transmembrane region" description="Helical" evidence="10">
    <location>
        <begin position="422"/>
        <end position="443"/>
    </location>
</feature>
<evidence type="ECO:0000256" key="2">
    <source>
        <dbReference type="ARBA" id="ARBA00022692"/>
    </source>
</evidence>
<dbReference type="EMBL" id="JAXLQG010000018">
    <property type="protein sequence ID" value="KAK5530819.1"/>
    <property type="molecule type" value="Genomic_DNA"/>
</dbReference>
<feature type="transmembrane region" description="Helical" evidence="10">
    <location>
        <begin position="376"/>
        <end position="401"/>
    </location>
</feature>
<evidence type="ECO:0000256" key="3">
    <source>
        <dbReference type="ARBA" id="ARBA00022989"/>
    </source>
</evidence>
<dbReference type="InterPro" id="IPR020846">
    <property type="entry name" value="MFS_dom"/>
</dbReference>
<keyword evidence="2 10" id="KW-0812">Transmembrane</keyword>
<dbReference type="FunFam" id="1.20.1250.20:FF:000011">
    <property type="entry name" value="MFS multidrug transporter, putative"/>
    <property type="match status" value="1"/>
</dbReference>
<dbReference type="Gene3D" id="1.20.1250.20">
    <property type="entry name" value="MFS general substrate transporter like domains"/>
    <property type="match status" value="1"/>
</dbReference>
<keyword evidence="4 10" id="KW-0472">Membrane</keyword>
<dbReference type="Proteomes" id="UP001345827">
    <property type="component" value="Unassembled WGS sequence"/>
</dbReference>
<feature type="region of interest" description="Disordered" evidence="9">
    <location>
        <begin position="1"/>
        <end position="52"/>
    </location>
</feature>
<comment type="similarity">
    <text evidence="5">Belongs to the major facilitator superfamily. CAR1 family.</text>
</comment>
<feature type="domain" description="Major facilitator superfamily (MFS) profile" evidence="11">
    <location>
        <begin position="116"/>
        <end position="542"/>
    </location>
</feature>
<dbReference type="PROSITE" id="PS50850">
    <property type="entry name" value="MFS"/>
    <property type="match status" value="1"/>
</dbReference>
<feature type="transmembrane region" description="Helical" evidence="10">
    <location>
        <begin position="151"/>
        <end position="171"/>
    </location>
</feature>
<feature type="compositionally biased region" description="Basic and acidic residues" evidence="9">
    <location>
        <begin position="554"/>
        <end position="573"/>
    </location>
</feature>
<evidence type="ECO:0000313" key="13">
    <source>
        <dbReference type="Proteomes" id="UP001345827"/>
    </source>
</evidence>
<comment type="subcellular location">
    <subcellularLocation>
        <location evidence="1">Membrane</location>
        <topology evidence="1">Multi-pass membrane protein</topology>
    </subcellularLocation>
</comment>
<evidence type="ECO:0000256" key="4">
    <source>
        <dbReference type="ARBA" id="ARBA00023136"/>
    </source>
</evidence>
<feature type="transmembrane region" description="Helical" evidence="10">
    <location>
        <begin position="449"/>
        <end position="472"/>
    </location>
</feature>
<dbReference type="InterPro" id="IPR036259">
    <property type="entry name" value="MFS_trans_sf"/>
</dbReference>
<evidence type="ECO:0000259" key="11">
    <source>
        <dbReference type="PROSITE" id="PS50850"/>
    </source>
</evidence>
<protein>
    <recommendedName>
        <fullName evidence="7">Cercosporin MFS transporter CTB4</fullName>
    </recommendedName>
    <alternativeName>
        <fullName evidence="8">Cercosporin toxin biosynthesis cluster protein 4</fullName>
    </alternativeName>
</protein>
<organism evidence="12 13">
    <name type="scientific">Vermiconidia calcicola</name>
    <dbReference type="NCBI Taxonomy" id="1690605"/>
    <lineage>
        <taxon>Eukaryota</taxon>
        <taxon>Fungi</taxon>
        <taxon>Dikarya</taxon>
        <taxon>Ascomycota</taxon>
        <taxon>Pezizomycotina</taxon>
        <taxon>Dothideomycetes</taxon>
        <taxon>Dothideomycetidae</taxon>
        <taxon>Mycosphaerellales</taxon>
        <taxon>Extremaceae</taxon>
        <taxon>Vermiconidia</taxon>
    </lineage>
</organism>
<feature type="region of interest" description="Disordered" evidence="9">
    <location>
        <begin position="554"/>
        <end position="581"/>
    </location>
</feature>
<keyword evidence="3 10" id="KW-1133">Transmembrane helix</keyword>
<evidence type="ECO:0000256" key="5">
    <source>
        <dbReference type="ARBA" id="ARBA00038347"/>
    </source>
</evidence>
<feature type="transmembrane region" description="Helical" evidence="10">
    <location>
        <begin position="207"/>
        <end position="230"/>
    </location>
</feature>
<dbReference type="SUPFAM" id="SSF103473">
    <property type="entry name" value="MFS general substrate transporter"/>
    <property type="match status" value="1"/>
</dbReference>
<evidence type="ECO:0000256" key="1">
    <source>
        <dbReference type="ARBA" id="ARBA00004141"/>
    </source>
</evidence>
<feature type="transmembrane region" description="Helical" evidence="10">
    <location>
        <begin position="479"/>
        <end position="498"/>
    </location>
</feature>
<feature type="transmembrane region" description="Helical" evidence="10">
    <location>
        <begin position="242"/>
        <end position="262"/>
    </location>
</feature>
<feature type="region of interest" description="Disordered" evidence="9">
    <location>
        <begin position="629"/>
        <end position="657"/>
    </location>
</feature>
<evidence type="ECO:0000256" key="10">
    <source>
        <dbReference type="SAM" id="Phobius"/>
    </source>
</evidence>
<evidence type="ECO:0000256" key="7">
    <source>
        <dbReference type="ARBA" id="ARBA00069139"/>
    </source>
</evidence>
<evidence type="ECO:0000256" key="6">
    <source>
        <dbReference type="ARBA" id="ARBA00053977"/>
    </source>
</evidence>
<feature type="transmembrane region" description="Helical" evidence="10">
    <location>
        <begin position="518"/>
        <end position="538"/>
    </location>
</feature>
<dbReference type="GO" id="GO:0022857">
    <property type="term" value="F:transmembrane transporter activity"/>
    <property type="evidence" value="ECO:0007669"/>
    <property type="project" value="InterPro"/>
</dbReference>
<dbReference type="CDD" id="cd17323">
    <property type="entry name" value="MFS_Tpo1_MDR_like"/>
    <property type="match status" value="1"/>
</dbReference>
<keyword evidence="13" id="KW-1185">Reference proteome</keyword>
<proteinExistence type="inferred from homology"/>
<sequence length="657" mass="72693">MANPEKSIPPVIAISKYDSPTQPHSSSIPSEKEFYSSADRSPTSSEPDHDDERALTLTATQTSRRSQSQSIALGRTVTRITTRGTAFTSDPRYEVDFSVDDPDDPRNWPLWYKALALFALSFGTLGVVMYSTSYTSGMPQMMQEFGVESEAIATLGVTLYLFGLAIGCLIVAPMAETYGRKPVYTICTAMFTILVIPAGLAKDITSIIVVRFFGAMFASALIANAPGSIADLISDEYRSTAFSVWSIGPMNGPVVGPVIGGFVTETMGWRWTNWIVMIWAGLAFALLLTVKETYAPVLLQRKTKKLRRAENDERYWSRYDVRVGFVELMKINLSRPFIMAVTEPICIFWNVYISLVYGILYLCFVAYPIVFTEGRGWSVGLSGLSFLGIGIGTMIIISCASPIRKMINSHKPDADGNVPPEAMLSIVCVAAILVPVGQLWFAWTCSPKSIHWALPIAAGIPFGFGNGAVFIYSGNYLAYSYGIYAASAMAGNAVMRSLMGGTLPLAGPPLYRALGPNWAGTLLGLLEVLIIPIPFLFYRYGGRIRERSSMIREMRENEERQEAKKRKAEERLRAAVANGDEDEKQEAQVNLCRVRSRIDEEADIEGLGLEGLNSIQGFGRETLEDQFQEKNIIRERSRERERSRGREEAVPAGQEKR</sequence>
<dbReference type="GO" id="GO:0005886">
    <property type="term" value="C:plasma membrane"/>
    <property type="evidence" value="ECO:0007669"/>
    <property type="project" value="TreeGrafter"/>
</dbReference>
<name>A0AAV9PWW8_9PEZI</name>
<comment type="caution">
    <text evidence="12">The sequence shown here is derived from an EMBL/GenBank/DDBJ whole genome shotgun (WGS) entry which is preliminary data.</text>
</comment>
<gene>
    <name evidence="12" type="ORF">LTR25_008676</name>
</gene>
<evidence type="ECO:0000313" key="12">
    <source>
        <dbReference type="EMBL" id="KAK5530819.1"/>
    </source>
</evidence>
<dbReference type="AlphaFoldDB" id="A0AAV9PWW8"/>
<accession>A0AAV9PWW8</accession>
<reference evidence="12 13" key="1">
    <citation type="submission" date="2023-06" db="EMBL/GenBank/DDBJ databases">
        <title>Black Yeasts Isolated from many extreme environments.</title>
        <authorList>
            <person name="Coleine C."/>
            <person name="Stajich J.E."/>
            <person name="Selbmann L."/>
        </authorList>
    </citation>
    <scope>NUCLEOTIDE SEQUENCE [LARGE SCALE GENOMIC DNA]</scope>
    <source>
        <strain evidence="12 13">CCFEE 5887</strain>
    </source>
</reference>
<feature type="transmembrane region" description="Helical" evidence="10">
    <location>
        <begin position="110"/>
        <end position="131"/>
    </location>
</feature>
<dbReference type="InterPro" id="IPR011701">
    <property type="entry name" value="MFS"/>
</dbReference>
<feature type="transmembrane region" description="Helical" evidence="10">
    <location>
        <begin position="347"/>
        <end position="370"/>
    </location>
</feature>
<evidence type="ECO:0000256" key="8">
    <source>
        <dbReference type="ARBA" id="ARBA00077167"/>
    </source>
</evidence>
<dbReference type="PANTHER" id="PTHR23502">
    <property type="entry name" value="MAJOR FACILITATOR SUPERFAMILY"/>
    <property type="match status" value="1"/>
</dbReference>
<feature type="transmembrane region" description="Helical" evidence="10">
    <location>
        <begin position="274"/>
        <end position="299"/>
    </location>
</feature>